<dbReference type="EMBL" id="BTSX01000004">
    <property type="protein sequence ID" value="GMS91827.1"/>
    <property type="molecule type" value="Genomic_DNA"/>
</dbReference>
<keyword evidence="2" id="KW-1185">Reference proteome</keyword>
<organism evidence="1 2">
    <name type="scientific">Pristionchus entomophagus</name>
    <dbReference type="NCBI Taxonomy" id="358040"/>
    <lineage>
        <taxon>Eukaryota</taxon>
        <taxon>Metazoa</taxon>
        <taxon>Ecdysozoa</taxon>
        <taxon>Nematoda</taxon>
        <taxon>Chromadorea</taxon>
        <taxon>Rhabditida</taxon>
        <taxon>Rhabditina</taxon>
        <taxon>Diplogasteromorpha</taxon>
        <taxon>Diplogasteroidea</taxon>
        <taxon>Neodiplogasteridae</taxon>
        <taxon>Pristionchus</taxon>
    </lineage>
</organism>
<sequence length="81" mass="9109">YLPISSAAQLTVLHSAREQVLSANQLQVAKRRTEDLSGKSRELPVSEYQLEHFNVLHGVANVADIFARNEFPDRLAHQLDV</sequence>
<accession>A0AAV5T8B8</accession>
<evidence type="ECO:0000313" key="1">
    <source>
        <dbReference type="EMBL" id="GMS91827.1"/>
    </source>
</evidence>
<evidence type="ECO:0000313" key="2">
    <source>
        <dbReference type="Proteomes" id="UP001432027"/>
    </source>
</evidence>
<protein>
    <submittedName>
        <fullName evidence="1">Uncharacterized protein</fullName>
    </submittedName>
</protein>
<gene>
    <name evidence="1" type="ORF">PENTCL1PPCAC_14002</name>
</gene>
<dbReference type="Proteomes" id="UP001432027">
    <property type="component" value="Unassembled WGS sequence"/>
</dbReference>
<reference evidence="1" key="1">
    <citation type="submission" date="2023-10" db="EMBL/GenBank/DDBJ databases">
        <title>Genome assembly of Pristionchus species.</title>
        <authorList>
            <person name="Yoshida K."/>
            <person name="Sommer R.J."/>
        </authorList>
    </citation>
    <scope>NUCLEOTIDE SEQUENCE</scope>
    <source>
        <strain evidence="1">RS0144</strain>
    </source>
</reference>
<dbReference type="AlphaFoldDB" id="A0AAV5T8B8"/>
<comment type="caution">
    <text evidence="1">The sequence shown here is derived from an EMBL/GenBank/DDBJ whole genome shotgun (WGS) entry which is preliminary data.</text>
</comment>
<feature type="non-terminal residue" evidence="1">
    <location>
        <position position="1"/>
    </location>
</feature>
<proteinExistence type="predicted"/>
<name>A0AAV5T8B8_9BILA</name>